<evidence type="ECO:0000256" key="6">
    <source>
        <dbReference type="ARBA" id="ARBA00022958"/>
    </source>
</evidence>
<accession>A0A7X1ZGW4</accession>
<evidence type="ECO:0000256" key="3">
    <source>
        <dbReference type="ARBA" id="ARBA00022538"/>
    </source>
</evidence>
<dbReference type="PRINTS" id="PR00169">
    <property type="entry name" value="KCHANNEL"/>
</dbReference>
<protein>
    <submittedName>
        <fullName evidence="14">Ion transporter</fullName>
    </submittedName>
</protein>
<feature type="transmembrane region" description="Helical" evidence="12">
    <location>
        <begin position="43"/>
        <end position="62"/>
    </location>
</feature>
<evidence type="ECO:0000256" key="10">
    <source>
        <dbReference type="ARBA" id="ARBA00023303"/>
    </source>
</evidence>
<evidence type="ECO:0000256" key="7">
    <source>
        <dbReference type="ARBA" id="ARBA00022989"/>
    </source>
</evidence>
<dbReference type="PANTHER" id="PTHR11537">
    <property type="entry name" value="VOLTAGE-GATED POTASSIUM CHANNEL"/>
    <property type="match status" value="1"/>
</dbReference>
<evidence type="ECO:0000256" key="5">
    <source>
        <dbReference type="ARBA" id="ARBA00022826"/>
    </source>
</evidence>
<keyword evidence="15" id="KW-1185">Reference proteome</keyword>
<feature type="region of interest" description="Disordered" evidence="11">
    <location>
        <begin position="273"/>
        <end position="303"/>
    </location>
</feature>
<name>A0A7X1ZGW4_9PROT</name>
<evidence type="ECO:0000259" key="13">
    <source>
        <dbReference type="Pfam" id="PF00520"/>
    </source>
</evidence>
<feature type="transmembrane region" description="Helical" evidence="12">
    <location>
        <begin position="234"/>
        <end position="258"/>
    </location>
</feature>
<evidence type="ECO:0000313" key="14">
    <source>
        <dbReference type="EMBL" id="MQX38323.1"/>
    </source>
</evidence>
<sequence length="303" mass="31755">MSAGDRKRGAADRPAASAAAPTLRARLAHHLDPRLWDGPGLSGLNMAVVGLILLSILVAVLGTEPAVYDGHETAFLVVEISLTSLLVLEYSARVWCSVENPIWGGSRLRFMMTPVALLDLATVVVILATAFDSEGFLMRLAMLLRVLRLARVGRFSLAFDTLVEAVSRRSMELGLSVGVSAGLLLLSSAAMYLVEAETQPEAFGSIPRAMWWSVATLTTVGYGDVYPVTVAGRLFAALTAVTGIGLIAMPTGILASAFSDAFQARREAAGVVDPAAIPNEPAAETPVDQGADPATGPDRATGP</sequence>
<feature type="transmembrane region" description="Helical" evidence="12">
    <location>
        <begin position="74"/>
        <end position="96"/>
    </location>
</feature>
<feature type="transmembrane region" description="Helical" evidence="12">
    <location>
        <begin position="173"/>
        <end position="194"/>
    </location>
</feature>
<keyword evidence="5" id="KW-0631">Potassium channel</keyword>
<dbReference type="RefSeq" id="WP_153346679.1">
    <property type="nucleotide sequence ID" value="NZ_WIVE01000089.1"/>
</dbReference>
<gene>
    <name evidence="14" type="ORF">GHC57_17540</name>
</gene>
<dbReference type="EMBL" id="WIVE01000089">
    <property type="protein sequence ID" value="MQX38323.1"/>
    <property type="molecule type" value="Genomic_DNA"/>
</dbReference>
<dbReference type="InterPro" id="IPR028325">
    <property type="entry name" value="VG_K_chnl"/>
</dbReference>
<comment type="caution">
    <text evidence="14">The sequence shown here is derived from an EMBL/GenBank/DDBJ whole genome shotgun (WGS) entry which is preliminary data.</text>
</comment>
<dbReference type="OrthoDB" id="9799090at2"/>
<evidence type="ECO:0000256" key="1">
    <source>
        <dbReference type="ARBA" id="ARBA00004141"/>
    </source>
</evidence>
<keyword evidence="6" id="KW-0630">Potassium</keyword>
<dbReference type="Pfam" id="PF00520">
    <property type="entry name" value="Ion_trans"/>
    <property type="match status" value="1"/>
</dbReference>
<dbReference type="GO" id="GO:0005249">
    <property type="term" value="F:voltage-gated potassium channel activity"/>
    <property type="evidence" value="ECO:0007669"/>
    <property type="project" value="InterPro"/>
</dbReference>
<keyword evidence="2" id="KW-0813">Transport</keyword>
<dbReference type="AlphaFoldDB" id="A0A7X1ZGW4"/>
<keyword evidence="7 12" id="KW-1133">Transmembrane helix</keyword>
<reference evidence="14 15" key="1">
    <citation type="submission" date="2019-10" db="EMBL/GenBank/DDBJ databases">
        <title>Draft whole-genome sequence of the purple nonsulfur photosynthetic bacterium Roseospira navarrensis DSM 15114.</title>
        <authorList>
            <person name="Kyndt J.A."/>
            <person name="Meyer T.E."/>
        </authorList>
    </citation>
    <scope>NUCLEOTIDE SEQUENCE [LARGE SCALE GENOMIC DNA]</scope>
    <source>
        <strain evidence="14 15">DSM 15114</strain>
    </source>
</reference>
<keyword evidence="3" id="KW-0633">Potassium transport</keyword>
<dbReference type="SUPFAM" id="SSF81324">
    <property type="entry name" value="Voltage-gated potassium channels"/>
    <property type="match status" value="1"/>
</dbReference>
<keyword evidence="4 12" id="KW-0812">Transmembrane</keyword>
<comment type="subcellular location">
    <subcellularLocation>
        <location evidence="1">Membrane</location>
        <topology evidence="1">Multi-pass membrane protein</topology>
    </subcellularLocation>
</comment>
<keyword evidence="9 12" id="KW-0472">Membrane</keyword>
<feature type="domain" description="Ion transport" evidence="13">
    <location>
        <begin position="45"/>
        <end position="262"/>
    </location>
</feature>
<keyword evidence="8" id="KW-0406">Ion transport</keyword>
<evidence type="ECO:0000313" key="15">
    <source>
        <dbReference type="Proteomes" id="UP000434582"/>
    </source>
</evidence>
<evidence type="ECO:0000256" key="2">
    <source>
        <dbReference type="ARBA" id="ARBA00022448"/>
    </source>
</evidence>
<evidence type="ECO:0000256" key="11">
    <source>
        <dbReference type="SAM" id="MobiDB-lite"/>
    </source>
</evidence>
<dbReference type="Gene3D" id="1.10.287.70">
    <property type="match status" value="1"/>
</dbReference>
<dbReference type="GO" id="GO:0008076">
    <property type="term" value="C:voltage-gated potassium channel complex"/>
    <property type="evidence" value="ECO:0007669"/>
    <property type="project" value="InterPro"/>
</dbReference>
<evidence type="ECO:0000256" key="9">
    <source>
        <dbReference type="ARBA" id="ARBA00023136"/>
    </source>
</evidence>
<evidence type="ECO:0000256" key="12">
    <source>
        <dbReference type="SAM" id="Phobius"/>
    </source>
</evidence>
<organism evidence="14 15">
    <name type="scientific">Roseospira navarrensis</name>
    <dbReference type="NCBI Taxonomy" id="140058"/>
    <lineage>
        <taxon>Bacteria</taxon>
        <taxon>Pseudomonadati</taxon>
        <taxon>Pseudomonadota</taxon>
        <taxon>Alphaproteobacteria</taxon>
        <taxon>Rhodospirillales</taxon>
        <taxon>Rhodospirillaceae</taxon>
        <taxon>Roseospira</taxon>
    </lineage>
</organism>
<evidence type="ECO:0000256" key="4">
    <source>
        <dbReference type="ARBA" id="ARBA00022692"/>
    </source>
</evidence>
<feature type="transmembrane region" description="Helical" evidence="12">
    <location>
        <begin position="108"/>
        <end position="130"/>
    </location>
</feature>
<keyword evidence="10" id="KW-0407">Ion channel</keyword>
<dbReference type="Proteomes" id="UP000434582">
    <property type="component" value="Unassembled WGS sequence"/>
</dbReference>
<evidence type="ECO:0000256" key="8">
    <source>
        <dbReference type="ARBA" id="ARBA00023065"/>
    </source>
</evidence>
<proteinExistence type="predicted"/>
<dbReference type="PANTHER" id="PTHR11537:SF254">
    <property type="entry name" value="POTASSIUM VOLTAGE-GATED CHANNEL PROTEIN SHAB"/>
    <property type="match status" value="1"/>
</dbReference>
<dbReference type="InterPro" id="IPR005821">
    <property type="entry name" value="Ion_trans_dom"/>
</dbReference>
<dbReference type="GO" id="GO:0001508">
    <property type="term" value="P:action potential"/>
    <property type="evidence" value="ECO:0007669"/>
    <property type="project" value="TreeGrafter"/>
</dbReference>